<dbReference type="Gene3D" id="3.40.50.150">
    <property type="entry name" value="Vaccinia Virus protein VP39"/>
    <property type="match status" value="1"/>
</dbReference>
<dbReference type="InterPro" id="IPR029063">
    <property type="entry name" value="SAM-dependent_MTases_sf"/>
</dbReference>
<sequence length="253" mass="29574">MGFTRKKQKRRFKNKKSKKQKKNSIWNSDWKTRVVKFPKRKHLKLKELHSIPYVNENGEPVSIKEEREEQYVANDYIEPNNIVLELGARYGVVSSVINNKLENPDKHVVLEPDKTVITALRTNKKTHKAKFKILNGIISEKLQSLERDGYASKTVEVKNKKDAIKTYSIADIEKKYNLRFTTLIADCEGCLCDFFEENKEFVEKQLKNVMYEADVPNNCDYKKIAFILKSAGFEKVIDGFVSFWKKSELKEKI</sequence>
<dbReference type="GeneID" id="20041692"/>
<name>A0A076FFM6_9VIRU</name>
<dbReference type="GO" id="GO:0008168">
    <property type="term" value="F:methyltransferase activity"/>
    <property type="evidence" value="ECO:0007669"/>
    <property type="project" value="UniProtKB-KW"/>
</dbReference>
<evidence type="ECO:0000256" key="1">
    <source>
        <dbReference type="SAM" id="MobiDB-lite"/>
    </source>
</evidence>
<feature type="region of interest" description="Disordered" evidence="1">
    <location>
        <begin position="1"/>
        <end position="25"/>
    </location>
</feature>
<dbReference type="KEGG" id="vg:20041692"/>
<protein>
    <submittedName>
        <fullName evidence="2">Putative methyltransferase</fullName>
    </submittedName>
</protein>
<keyword evidence="2" id="KW-0808">Transferase</keyword>
<proteinExistence type="predicted"/>
<dbReference type="SUPFAM" id="SSF53335">
    <property type="entry name" value="S-adenosyl-L-methionine-dependent methyltransferases"/>
    <property type="match status" value="1"/>
</dbReference>
<organism evidence="2 3">
    <name type="scientific">Aureococcus anophagefferens virus</name>
    <dbReference type="NCBI Taxonomy" id="1474867"/>
    <lineage>
        <taxon>Viruses</taxon>
        <taxon>Varidnaviria</taxon>
        <taxon>Bamfordvirae</taxon>
        <taxon>Nucleocytoviricota</taxon>
        <taxon>Megaviricetes</taxon>
        <taxon>Imitervirales</taxon>
        <taxon>Schizomimiviridae</taxon>
        <taxon>Kratosvirus</taxon>
        <taxon>Kratosvirus quantuckense</taxon>
    </lineage>
</organism>
<accession>A0A076FFM6</accession>
<evidence type="ECO:0000313" key="2">
    <source>
        <dbReference type="EMBL" id="AII17069.1"/>
    </source>
</evidence>
<reference evidence="2 3" key="1">
    <citation type="journal article" date="2014" name="Virology">
        <title>Genome of brown tide virus (AaV), the little giant of the Megaviridae, elucidates NCLDV genome expansion and host-virus coevolution.</title>
        <authorList>
            <person name="Moniruzzaman M."/>
            <person name="LeCleir G.R."/>
            <person name="Brown C.M."/>
            <person name="Gobler C.J."/>
            <person name="Bidle K.D."/>
            <person name="Wilson W.H."/>
            <person name="Wilhelm S.W."/>
        </authorList>
    </citation>
    <scope>NUCLEOTIDE SEQUENCE [LARGE SCALE GENOMIC DNA]</scope>
    <source>
        <strain evidence="2">BtV-01</strain>
    </source>
</reference>
<dbReference type="RefSeq" id="YP_009052178.1">
    <property type="nucleotide sequence ID" value="NC_024697.1"/>
</dbReference>
<feature type="compositionally biased region" description="Basic residues" evidence="1">
    <location>
        <begin position="1"/>
        <end position="22"/>
    </location>
</feature>
<gene>
    <name evidence="2" type="ORF">AaV_101</name>
</gene>
<dbReference type="GO" id="GO:0032259">
    <property type="term" value="P:methylation"/>
    <property type="evidence" value="ECO:0007669"/>
    <property type="project" value="UniProtKB-KW"/>
</dbReference>
<keyword evidence="2" id="KW-0489">Methyltransferase</keyword>
<dbReference type="Proteomes" id="UP000028667">
    <property type="component" value="Segment"/>
</dbReference>
<evidence type="ECO:0000313" key="3">
    <source>
        <dbReference type="Proteomes" id="UP000028667"/>
    </source>
</evidence>
<keyword evidence="3" id="KW-1185">Reference proteome</keyword>
<dbReference type="EMBL" id="KJ645900">
    <property type="protein sequence ID" value="AII17069.1"/>
    <property type="molecule type" value="Genomic_DNA"/>
</dbReference>